<sequence length="62" mass="7090">MLMLLKPWQDIATDLKQPAQTWESAFEMFLSTASHEIRHILSGIQYFHECESSASHSSTHQG</sequence>
<comment type="caution">
    <text evidence="1">The sequence shown here is derived from an EMBL/GenBank/DDBJ whole genome shotgun (WGS) entry which is preliminary data.</text>
</comment>
<organism evidence="1 2">
    <name type="scientific">Boletus reticuloceps</name>
    <dbReference type="NCBI Taxonomy" id="495285"/>
    <lineage>
        <taxon>Eukaryota</taxon>
        <taxon>Fungi</taxon>
        <taxon>Dikarya</taxon>
        <taxon>Basidiomycota</taxon>
        <taxon>Agaricomycotina</taxon>
        <taxon>Agaricomycetes</taxon>
        <taxon>Agaricomycetidae</taxon>
        <taxon>Boletales</taxon>
        <taxon>Boletineae</taxon>
        <taxon>Boletaceae</taxon>
        <taxon>Boletoideae</taxon>
        <taxon>Boletus</taxon>
    </lineage>
</organism>
<gene>
    <name evidence="1" type="ORF">JVT61DRAFT_1408</name>
</gene>
<dbReference type="GO" id="GO:0000155">
    <property type="term" value="F:phosphorelay sensor kinase activity"/>
    <property type="evidence" value="ECO:0007669"/>
    <property type="project" value="InterPro"/>
</dbReference>
<keyword evidence="2" id="KW-1185">Reference proteome</keyword>
<dbReference type="OrthoDB" id="3050185at2759"/>
<reference evidence="1" key="1">
    <citation type="submission" date="2021-03" db="EMBL/GenBank/DDBJ databases">
        <title>Evolutionary innovations through gain and loss of genes in the ectomycorrhizal Boletales.</title>
        <authorList>
            <person name="Wu G."/>
            <person name="Miyauchi S."/>
            <person name="Morin E."/>
            <person name="Yang Z.-L."/>
            <person name="Xu J."/>
            <person name="Martin F.M."/>
        </authorList>
    </citation>
    <scope>NUCLEOTIDE SEQUENCE</scope>
    <source>
        <strain evidence="1">BR01</strain>
    </source>
</reference>
<dbReference type="Proteomes" id="UP000683000">
    <property type="component" value="Unassembled WGS sequence"/>
</dbReference>
<dbReference type="SUPFAM" id="SSF47384">
    <property type="entry name" value="Homodimeric domain of signal transducing histidine kinase"/>
    <property type="match status" value="1"/>
</dbReference>
<proteinExistence type="predicted"/>
<name>A0A8I2YC96_9AGAM</name>
<dbReference type="EMBL" id="JAGFBS010000103">
    <property type="protein sequence ID" value="KAG6369149.1"/>
    <property type="molecule type" value="Genomic_DNA"/>
</dbReference>
<evidence type="ECO:0000313" key="2">
    <source>
        <dbReference type="Proteomes" id="UP000683000"/>
    </source>
</evidence>
<accession>A0A8I2YC96</accession>
<dbReference type="InterPro" id="IPR036097">
    <property type="entry name" value="HisK_dim/P_sf"/>
</dbReference>
<protein>
    <submittedName>
        <fullName evidence="1">Uncharacterized protein</fullName>
    </submittedName>
</protein>
<dbReference type="AlphaFoldDB" id="A0A8I2YC96"/>
<evidence type="ECO:0000313" key="1">
    <source>
        <dbReference type="EMBL" id="KAG6369149.1"/>
    </source>
</evidence>